<accession>A0A0U5B179</accession>
<keyword evidence="2" id="KW-1185">Reference proteome</keyword>
<sequence>MLSVGEIVRGPHWPETVEIKKCESIDGVFFEIEALGRSTQTYYQNLLEPFQVEIVERLSVQAESETIQASEAQRILHFYAMDIDRKFSDARALGNKKLCHCHIRLRQFMIGCFSPREFGFFLLMTQGQERRLCLVC</sequence>
<dbReference type="EMBL" id="AP017312">
    <property type="protein sequence ID" value="BAU29733.1"/>
    <property type="molecule type" value="Genomic_DNA"/>
</dbReference>
<dbReference type="AlphaFoldDB" id="A0A0U5B179"/>
<evidence type="ECO:0000313" key="2">
    <source>
        <dbReference type="Proteomes" id="UP000217696"/>
    </source>
</evidence>
<name>A0A0U5B179_9BACL</name>
<proteinExistence type="predicted"/>
<dbReference type="RefSeq" id="WP_331713178.1">
    <property type="nucleotide sequence ID" value="NZ_AP017312.1"/>
</dbReference>
<protein>
    <submittedName>
        <fullName evidence="1">Uncharacterized protein</fullName>
    </submittedName>
</protein>
<dbReference type="KEGG" id="asoc:CB4_03970"/>
<reference evidence="1 2" key="1">
    <citation type="submission" date="2015-12" db="EMBL/GenBank/DDBJ databases">
        <title>Genome sequence of Aneurinibacillus soli.</title>
        <authorList>
            <person name="Lee J.S."/>
            <person name="Lee K.C."/>
            <person name="Kim K.K."/>
            <person name="Lee B.W."/>
        </authorList>
    </citation>
    <scope>NUCLEOTIDE SEQUENCE [LARGE SCALE GENOMIC DNA]</scope>
    <source>
        <strain evidence="1 2">CB4</strain>
    </source>
</reference>
<evidence type="ECO:0000313" key="1">
    <source>
        <dbReference type="EMBL" id="BAU29733.1"/>
    </source>
</evidence>
<organism evidence="1 2">
    <name type="scientific">Aneurinibacillus soli</name>
    <dbReference type="NCBI Taxonomy" id="1500254"/>
    <lineage>
        <taxon>Bacteria</taxon>
        <taxon>Bacillati</taxon>
        <taxon>Bacillota</taxon>
        <taxon>Bacilli</taxon>
        <taxon>Bacillales</taxon>
        <taxon>Paenibacillaceae</taxon>
        <taxon>Aneurinibacillus group</taxon>
        <taxon>Aneurinibacillus</taxon>
    </lineage>
</organism>
<gene>
    <name evidence="1" type="ORF">CB4_03970</name>
</gene>
<dbReference type="Proteomes" id="UP000217696">
    <property type="component" value="Chromosome"/>
</dbReference>